<comment type="caution">
    <text evidence="5">The sequence shown here is derived from an EMBL/GenBank/DDBJ whole genome shotgun (WGS) entry which is preliminary data.</text>
</comment>
<evidence type="ECO:0000256" key="1">
    <source>
        <dbReference type="ARBA" id="ARBA00004370"/>
    </source>
</evidence>
<keyword evidence="2" id="KW-0472">Membrane</keyword>
<evidence type="ECO:0000256" key="2">
    <source>
        <dbReference type="ARBA" id="ARBA00023136"/>
    </source>
</evidence>
<comment type="subcellular location">
    <subcellularLocation>
        <location evidence="1">Membrane</location>
    </subcellularLocation>
</comment>
<dbReference type="InterPro" id="IPR000184">
    <property type="entry name" value="Bac_surfAg_D15"/>
</dbReference>
<protein>
    <submittedName>
        <fullName evidence="5">DUF5982 domain-containing protein</fullName>
    </submittedName>
</protein>
<keyword evidence="6" id="KW-1185">Reference proteome</keyword>
<feature type="domain" description="DUF5982" evidence="4">
    <location>
        <begin position="62"/>
        <end position="122"/>
    </location>
</feature>
<sequence>MFTARLLQFLQFLHVPLAATCLLLPLKSPLKKHMSKKMLRTWLTASFGLLASGAFAQQVDSLSFIRSKRMSDDDLAKKREGRFVTGLPDLSSDPVTGVGFGVKTNIIWNGNRDNPLFAYTPYLMRLRANAAYYTSNARELTISLDVPYYKGTRWRYRLDFKAQQNPANLYFGSSEATLGRLRLPSNPGVTFATYAQYDAARKALRPGQPGEAAEVTDALSNRFRETEVMLNLKADYALGKGKWRVMGGYEIQHLSYATFQGTKAEATLPVTGQQTTAPNGTALLQRDAQQGLIFGLDGGWVSIIQAALIHDTRDFEPDPTRGVYFEAANEFSSPVIGSQFSFNKLFFQGRAYRKLPVGKRTVLAGRVGVGNIFGEKAPFFEFQDQWSPDGSINALGGRQSLRGYRANRFLARSLAFANAELRIRLADVKLGKQNFGLGVAPFADAGTVRDRWQDLGFRDVRFSYGAGARIAWNLSTIIYADYGLSKEDRLFYFGIGQNF</sequence>
<name>A0ABP7SI14_9BACT</name>
<feature type="domain" description="Bacterial surface antigen (D15)" evidence="3">
    <location>
        <begin position="127"/>
        <end position="499"/>
    </location>
</feature>
<evidence type="ECO:0000313" key="5">
    <source>
        <dbReference type="EMBL" id="GAA4011962.1"/>
    </source>
</evidence>
<dbReference type="InterPro" id="IPR046024">
    <property type="entry name" value="DUF5982"/>
</dbReference>
<dbReference type="PANTHER" id="PTHR34597:SF3">
    <property type="entry name" value="OUTER MEMBRANE TRANSPORTER CDIB"/>
    <property type="match status" value="1"/>
</dbReference>
<dbReference type="Proteomes" id="UP001500567">
    <property type="component" value="Unassembled WGS sequence"/>
</dbReference>
<evidence type="ECO:0000259" key="4">
    <source>
        <dbReference type="Pfam" id="PF19412"/>
    </source>
</evidence>
<dbReference type="Pfam" id="PF19412">
    <property type="entry name" value="DUF5982"/>
    <property type="match status" value="1"/>
</dbReference>
<accession>A0ABP7SI14</accession>
<dbReference type="PANTHER" id="PTHR34597">
    <property type="entry name" value="SLR1661 PROTEIN"/>
    <property type="match status" value="1"/>
</dbReference>
<proteinExistence type="predicted"/>
<evidence type="ECO:0000313" key="6">
    <source>
        <dbReference type="Proteomes" id="UP001500567"/>
    </source>
</evidence>
<organism evidence="5 6">
    <name type="scientific">Hymenobacter fastidiosus</name>
    <dbReference type="NCBI Taxonomy" id="486264"/>
    <lineage>
        <taxon>Bacteria</taxon>
        <taxon>Pseudomonadati</taxon>
        <taxon>Bacteroidota</taxon>
        <taxon>Cytophagia</taxon>
        <taxon>Cytophagales</taxon>
        <taxon>Hymenobacteraceae</taxon>
        <taxon>Hymenobacter</taxon>
    </lineage>
</organism>
<dbReference type="Gene3D" id="2.40.160.50">
    <property type="entry name" value="membrane protein fhac: a member of the omp85/tpsb transporter family"/>
    <property type="match status" value="1"/>
</dbReference>
<dbReference type="NCBIfam" id="NF047779">
    <property type="entry name" value="Omp85_fam"/>
    <property type="match status" value="1"/>
</dbReference>
<evidence type="ECO:0000259" key="3">
    <source>
        <dbReference type="Pfam" id="PF01103"/>
    </source>
</evidence>
<gene>
    <name evidence="5" type="ORF">GCM10022408_25640</name>
</gene>
<dbReference type="EMBL" id="BAABDJ010000030">
    <property type="protein sequence ID" value="GAA4011962.1"/>
    <property type="molecule type" value="Genomic_DNA"/>
</dbReference>
<dbReference type="InterPro" id="IPR051544">
    <property type="entry name" value="TPS_OM_transporter"/>
</dbReference>
<reference evidence="6" key="1">
    <citation type="journal article" date="2019" name="Int. J. Syst. Evol. Microbiol.">
        <title>The Global Catalogue of Microorganisms (GCM) 10K type strain sequencing project: providing services to taxonomists for standard genome sequencing and annotation.</title>
        <authorList>
            <consortium name="The Broad Institute Genomics Platform"/>
            <consortium name="The Broad Institute Genome Sequencing Center for Infectious Disease"/>
            <person name="Wu L."/>
            <person name="Ma J."/>
        </authorList>
    </citation>
    <scope>NUCLEOTIDE SEQUENCE [LARGE SCALE GENOMIC DNA]</scope>
    <source>
        <strain evidence="6">JCM 17224</strain>
    </source>
</reference>
<dbReference type="Pfam" id="PF01103">
    <property type="entry name" value="Omp85"/>
    <property type="match status" value="1"/>
</dbReference>